<evidence type="ECO:0000313" key="3">
    <source>
        <dbReference type="Proteomes" id="UP000582974"/>
    </source>
</evidence>
<feature type="compositionally biased region" description="Basic and acidic residues" evidence="1">
    <location>
        <begin position="51"/>
        <end position="62"/>
    </location>
</feature>
<proteinExistence type="predicted"/>
<feature type="compositionally biased region" description="Basic and acidic residues" evidence="1">
    <location>
        <begin position="1"/>
        <end position="13"/>
    </location>
</feature>
<dbReference type="EMBL" id="JACCKD010000008">
    <property type="protein sequence ID" value="MBA0127710.1"/>
    <property type="molecule type" value="Genomic_DNA"/>
</dbReference>
<reference evidence="2 3" key="1">
    <citation type="submission" date="2020-07" db="EMBL/GenBank/DDBJ databases">
        <title>Genome of Haloechinothrix sp.</title>
        <authorList>
            <person name="Tang S.-K."/>
            <person name="Yang L."/>
            <person name="Zhu W.-Y."/>
        </authorList>
    </citation>
    <scope>NUCLEOTIDE SEQUENCE [LARGE SCALE GENOMIC DNA]</scope>
    <source>
        <strain evidence="2 3">YIM 98757</strain>
    </source>
</reference>
<evidence type="ECO:0000256" key="1">
    <source>
        <dbReference type="SAM" id="MobiDB-lite"/>
    </source>
</evidence>
<evidence type="ECO:0000313" key="2">
    <source>
        <dbReference type="EMBL" id="MBA0127710.1"/>
    </source>
</evidence>
<dbReference type="Proteomes" id="UP000582974">
    <property type="component" value="Unassembled WGS sequence"/>
</dbReference>
<accession>A0A838AET7</accession>
<organism evidence="2 3">
    <name type="scientific">Haloechinothrix aidingensis</name>
    <dbReference type="NCBI Taxonomy" id="2752311"/>
    <lineage>
        <taxon>Bacteria</taxon>
        <taxon>Bacillati</taxon>
        <taxon>Actinomycetota</taxon>
        <taxon>Actinomycetes</taxon>
        <taxon>Pseudonocardiales</taxon>
        <taxon>Pseudonocardiaceae</taxon>
        <taxon>Haloechinothrix</taxon>
    </lineage>
</organism>
<sequence length="62" mass="6902">MADSKKVDPDRIDPQWPQLDDGQTPVSELVSDTQGSQSPYGDVSFPLDSVPYEHPETEINRS</sequence>
<feature type="region of interest" description="Disordered" evidence="1">
    <location>
        <begin position="1"/>
        <end position="62"/>
    </location>
</feature>
<dbReference type="RefSeq" id="WP_180894709.1">
    <property type="nucleotide sequence ID" value="NZ_JACCKD010000008.1"/>
</dbReference>
<keyword evidence="3" id="KW-1185">Reference proteome</keyword>
<comment type="caution">
    <text evidence="2">The sequence shown here is derived from an EMBL/GenBank/DDBJ whole genome shotgun (WGS) entry which is preliminary data.</text>
</comment>
<name>A0A838AET7_9PSEU</name>
<gene>
    <name evidence="2" type="ORF">H0B56_19370</name>
</gene>
<protein>
    <submittedName>
        <fullName evidence="2">Uncharacterized protein</fullName>
    </submittedName>
</protein>
<feature type="compositionally biased region" description="Polar residues" evidence="1">
    <location>
        <begin position="24"/>
        <end position="39"/>
    </location>
</feature>
<dbReference type="AlphaFoldDB" id="A0A838AET7"/>